<keyword evidence="1" id="KW-0472">Membrane</keyword>
<proteinExistence type="predicted"/>
<dbReference type="Proteomes" id="UP000270342">
    <property type="component" value="Unassembled WGS sequence"/>
</dbReference>
<accession>A0A494WZY3</accession>
<organism evidence="3 4">
    <name type="scientific">Pararobbsia silviterrae</name>
    <dbReference type="NCBI Taxonomy" id="1792498"/>
    <lineage>
        <taxon>Bacteria</taxon>
        <taxon>Pseudomonadati</taxon>
        <taxon>Pseudomonadota</taxon>
        <taxon>Betaproteobacteria</taxon>
        <taxon>Burkholderiales</taxon>
        <taxon>Burkholderiaceae</taxon>
        <taxon>Pararobbsia</taxon>
    </lineage>
</organism>
<dbReference type="AlphaFoldDB" id="A0A494WZY3"/>
<reference evidence="3 4" key="1">
    <citation type="submission" date="2018-10" db="EMBL/GenBank/DDBJ databases">
        <title>Robbsia sp. DHC34, isolated from soil.</title>
        <authorList>
            <person name="Gao Z.-H."/>
            <person name="Qiu L.-H."/>
        </authorList>
    </citation>
    <scope>NUCLEOTIDE SEQUENCE [LARGE SCALE GENOMIC DNA]</scope>
    <source>
        <strain evidence="3 4">DHC34</strain>
    </source>
</reference>
<evidence type="ECO:0000256" key="1">
    <source>
        <dbReference type="SAM" id="Phobius"/>
    </source>
</evidence>
<dbReference type="Pfam" id="PF20075">
    <property type="entry name" value="DUF6471"/>
    <property type="match status" value="1"/>
</dbReference>
<evidence type="ECO:0000313" key="4">
    <source>
        <dbReference type="Proteomes" id="UP000270342"/>
    </source>
</evidence>
<dbReference type="RefSeq" id="WP_121091444.1">
    <property type="nucleotide sequence ID" value="NZ_RBZU01000022.1"/>
</dbReference>
<keyword evidence="4" id="KW-1185">Reference proteome</keyword>
<dbReference type="OrthoDB" id="9009595at2"/>
<comment type="caution">
    <text evidence="3">The sequence shown here is derived from an EMBL/GenBank/DDBJ whole genome shotgun (WGS) entry which is preliminary data.</text>
</comment>
<name>A0A494WZY3_9BURK</name>
<protein>
    <recommendedName>
        <fullName evidence="2">DUF6471 domain-containing protein</fullName>
    </recommendedName>
</protein>
<keyword evidence="1" id="KW-1133">Transmembrane helix</keyword>
<evidence type="ECO:0000259" key="2">
    <source>
        <dbReference type="Pfam" id="PF20075"/>
    </source>
</evidence>
<evidence type="ECO:0000313" key="3">
    <source>
        <dbReference type="EMBL" id="RKP44088.1"/>
    </source>
</evidence>
<sequence>MEKLQRVREGKLVDPYATWEEGVKALIEGEMERREIRYKELSRRLEKLGIYESADQINRKINRMRFSAAFLFACLSALGVTTVSLHVLWRGRDFDE</sequence>
<dbReference type="InterPro" id="IPR045526">
    <property type="entry name" value="DUF6471"/>
</dbReference>
<dbReference type="EMBL" id="RBZU01000022">
    <property type="protein sequence ID" value="RKP44088.1"/>
    <property type="molecule type" value="Genomic_DNA"/>
</dbReference>
<gene>
    <name evidence="3" type="ORF">D7S86_28135</name>
</gene>
<keyword evidence="1" id="KW-0812">Transmembrane</keyword>
<feature type="transmembrane region" description="Helical" evidence="1">
    <location>
        <begin position="68"/>
        <end position="89"/>
    </location>
</feature>
<feature type="domain" description="DUF6471" evidence="2">
    <location>
        <begin position="19"/>
        <end position="83"/>
    </location>
</feature>